<evidence type="ECO:0008006" key="5">
    <source>
        <dbReference type="Google" id="ProtNLM"/>
    </source>
</evidence>
<dbReference type="InterPro" id="IPR010987">
    <property type="entry name" value="Glutathione-S-Trfase_C-like"/>
</dbReference>
<dbReference type="SFLD" id="SFLDG01205">
    <property type="entry name" value="AMPS.1"/>
    <property type="match status" value="1"/>
</dbReference>
<dbReference type="InterPro" id="IPR040079">
    <property type="entry name" value="Glutathione_S-Trfase"/>
</dbReference>
<dbReference type="Gene3D" id="3.40.30.10">
    <property type="entry name" value="Glutaredoxin"/>
    <property type="match status" value="1"/>
</dbReference>
<dbReference type="GO" id="GO:0006749">
    <property type="term" value="P:glutathione metabolic process"/>
    <property type="evidence" value="ECO:0007669"/>
    <property type="project" value="TreeGrafter"/>
</dbReference>
<accession>A0A8K1FQH0</accession>
<evidence type="ECO:0000313" key="3">
    <source>
        <dbReference type="EMBL" id="TMW67937.1"/>
    </source>
</evidence>
<dbReference type="InterPro" id="IPR004046">
    <property type="entry name" value="GST_C"/>
</dbReference>
<protein>
    <recommendedName>
        <fullName evidence="5">Glutathione transferase</fullName>
    </recommendedName>
</protein>
<evidence type="ECO:0000313" key="4">
    <source>
        <dbReference type="Proteomes" id="UP000794436"/>
    </source>
</evidence>
<dbReference type="GO" id="GO:0004364">
    <property type="term" value="F:glutathione transferase activity"/>
    <property type="evidence" value="ECO:0007669"/>
    <property type="project" value="TreeGrafter"/>
</dbReference>
<evidence type="ECO:0000259" key="1">
    <source>
        <dbReference type="PROSITE" id="PS50404"/>
    </source>
</evidence>
<dbReference type="SFLD" id="SFLDS00019">
    <property type="entry name" value="Glutathione_Transferase_(cytos"/>
    <property type="match status" value="1"/>
</dbReference>
<dbReference type="SUPFAM" id="SSF47616">
    <property type="entry name" value="GST C-terminal domain-like"/>
    <property type="match status" value="1"/>
</dbReference>
<dbReference type="SUPFAM" id="SSF52833">
    <property type="entry name" value="Thioredoxin-like"/>
    <property type="match status" value="1"/>
</dbReference>
<dbReference type="PROSITE" id="PS50405">
    <property type="entry name" value="GST_CTER"/>
    <property type="match status" value="1"/>
</dbReference>
<dbReference type="PANTHER" id="PTHR11571:SF150">
    <property type="entry name" value="GLUTATHIONE S-TRANSFERASE"/>
    <property type="match status" value="1"/>
</dbReference>
<evidence type="ECO:0000259" key="2">
    <source>
        <dbReference type="PROSITE" id="PS50405"/>
    </source>
</evidence>
<gene>
    <name evidence="3" type="ORF">Poli38472_007609</name>
</gene>
<dbReference type="Pfam" id="PF14497">
    <property type="entry name" value="GST_C_3"/>
    <property type="match status" value="1"/>
</dbReference>
<feature type="domain" description="GST N-terminal" evidence="1">
    <location>
        <begin position="8"/>
        <end position="86"/>
    </location>
</feature>
<dbReference type="Proteomes" id="UP000794436">
    <property type="component" value="Unassembled WGS sequence"/>
</dbReference>
<dbReference type="SFLD" id="SFLDG00363">
    <property type="entry name" value="AMPS_(cytGST):_Alpha-__Mu-__Pi"/>
    <property type="match status" value="1"/>
</dbReference>
<dbReference type="PANTHER" id="PTHR11571">
    <property type="entry name" value="GLUTATHIONE S-TRANSFERASE"/>
    <property type="match status" value="1"/>
</dbReference>
<dbReference type="OrthoDB" id="420389at2759"/>
<organism evidence="3 4">
    <name type="scientific">Pythium oligandrum</name>
    <name type="common">Mycoparasitic fungus</name>
    <dbReference type="NCBI Taxonomy" id="41045"/>
    <lineage>
        <taxon>Eukaryota</taxon>
        <taxon>Sar</taxon>
        <taxon>Stramenopiles</taxon>
        <taxon>Oomycota</taxon>
        <taxon>Peronosporomycetes</taxon>
        <taxon>Pythiales</taxon>
        <taxon>Pythiaceae</taxon>
        <taxon>Pythium</taxon>
    </lineage>
</organism>
<dbReference type="InterPro" id="IPR036249">
    <property type="entry name" value="Thioredoxin-like_sf"/>
</dbReference>
<keyword evidence="4" id="KW-1185">Reference proteome</keyword>
<name>A0A8K1FQH0_PYTOL</name>
<proteinExistence type="predicted"/>
<dbReference type="AlphaFoldDB" id="A0A8K1FQH0"/>
<dbReference type="PROSITE" id="PS50404">
    <property type="entry name" value="GST_NTER"/>
    <property type="match status" value="1"/>
</dbReference>
<reference evidence="3" key="1">
    <citation type="submission" date="2019-03" db="EMBL/GenBank/DDBJ databases">
        <title>Long read genome sequence of the mycoparasitic Pythium oligandrum ATCC 38472 isolated from sugarbeet rhizosphere.</title>
        <authorList>
            <person name="Gaulin E."/>
        </authorList>
    </citation>
    <scope>NUCLEOTIDE SEQUENCE</scope>
    <source>
        <strain evidence="3">ATCC 38472_TT</strain>
    </source>
</reference>
<dbReference type="CDD" id="cd03192">
    <property type="entry name" value="GST_C_Sigma_like"/>
    <property type="match status" value="1"/>
</dbReference>
<dbReference type="InterPro" id="IPR036282">
    <property type="entry name" value="Glutathione-S-Trfase_C_sf"/>
</dbReference>
<dbReference type="EMBL" id="SPLM01000003">
    <property type="protein sequence ID" value="TMW67937.1"/>
    <property type="molecule type" value="Genomic_DNA"/>
</dbReference>
<dbReference type="InterPro" id="IPR004045">
    <property type="entry name" value="Glutathione_S-Trfase_N"/>
</dbReference>
<sequence length="221" mass="25051">MAMTTSKAVHRLRYFNMRNRGELLRLVYAYGRLPLEEDMVAIGPEFMALKPKLLFGVLPEMDIEGKRYAQSVALARYAAKQVGLYPSNDDMKALEVDMIVDAVRDVMNLVAKGTFRESDPERRGKNIHKLNKYELPAYLGGIQSRLPSSSTPFFLGDQVSLADIALFDIVDNILVPEKHNFPIDFDTQYPGLANTVNHVRKIPSIAEYLATNYKRPIKPIF</sequence>
<dbReference type="Gene3D" id="1.20.1050.10">
    <property type="match status" value="1"/>
</dbReference>
<dbReference type="FunFam" id="1.20.1050.10:FF:000030">
    <property type="entry name" value="Glutathione S-transferase S1"/>
    <property type="match status" value="1"/>
</dbReference>
<dbReference type="InterPro" id="IPR050213">
    <property type="entry name" value="GST_superfamily"/>
</dbReference>
<feature type="domain" description="GST C-terminal" evidence="2">
    <location>
        <begin position="89"/>
        <end position="220"/>
    </location>
</feature>
<comment type="caution">
    <text evidence="3">The sequence shown here is derived from an EMBL/GenBank/DDBJ whole genome shotgun (WGS) entry which is preliminary data.</text>
</comment>